<sequence length="60" mass="6679">MDRNGVTPHSPKSGRKNHKHKVLDVEGVSEKLQDTPKSERKKLQKQKTGDSSRTTLVTGP</sequence>
<protein>
    <submittedName>
        <fullName evidence="2">Uncharacterized protein</fullName>
    </submittedName>
</protein>
<evidence type="ECO:0000313" key="3">
    <source>
        <dbReference type="Proteomes" id="UP001249851"/>
    </source>
</evidence>
<evidence type="ECO:0000256" key="1">
    <source>
        <dbReference type="SAM" id="MobiDB-lite"/>
    </source>
</evidence>
<keyword evidence="3" id="KW-1185">Reference proteome</keyword>
<feature type="region of interest" description="Disordered" evidence="1">
    <location>
        <begin position="1"/>
        <end position="60"/>
    </location>
</feature>
<gene>
    <name evidence="2" type="ORF">P5673_001045</name>
</gene>
<dbReference type="AlphaFoldDB" id="A0AAD9VGT8"/>
<feature type="compositionally biased region" description="Basic residues" evidence="1">
    <location>
        <begin position="12"/>
        <end position="21"/>
    </location>
</feature>
<organism evidence="2 3">
    <name type="scientific">Acropora cervicornis</name>
    <name type="common">Staghorn coral</name>
    <dbReference type="NCBI Taxonomy" id="6130"/>
    <lineage>
        <taxon>Eukaryota</taxon>
        <taxon>Metazoa</taxon>
        <taxon>Cnidaria</taxon>
        <taxon>Anthozoa</taxon>
        <taxon>Hexacorallia</taxon>
        <taxon>Scleractinia</taxon>
        <taxon>Astrocoeniina</taxon>
        <taxon>Acroporidae</taxon>
        <taxon>Acropora</taxon>
    </lineage>
</organism>
<dbReference type="Proteomes" id="UP001249851">
    <property type="component" value="Unassembled WGS sequence"/>
</dbReference>
<name>A0AAD9VGT8_ACRCE</name>
<feature type="compositionally biased region" description="Basic and acidic residues" evidence="1">
    <location>
        <begin position="22"/>
        <end position="38"/>
    </location>
</feature>
<reference evidence="2" key="1">
    <citation type="journal article" date="2023" name="G3 (Bethesda)">
        <title>Whole genome assembly and annotation of the endangered Caribbean coral Acropora cervicornis.</title>
        <authorList>
            <person name="Selwyn J.D."/>
            <person name="Vollmer S.V."/>
        </authorList>
    </citation>
    <scope>NUCLEOTIDE SEQUENCE</scope>
    <source>
        <strain evidence="2">K2</strain>
    </source>
</reference>
<proteinExistence type="predicted"/>
<reference evidence="2" key="2">
    <citation type="journal article" date="2023" name="Science">
        <title>Genomic signatures of disease resistance in endangered staghorn corals.</title>
        <authorList>
            <person name="Vollmer S.V."/>
            <person name="Selwyn J.D."/>
            <person name="Despard B.A."/>
            <person name="Roesel C.L."/>
        </authorList>
    </citation>
    <scope>NUCLEOTIDE SEQUENCE</scope>
    <source>
        <strain evidence="2">K2</strain>
    </source>
</reference>
<feature type="compositionally biased region" description="Polar residues" evidence="1">
    <location>
        <begin position="49"/>
        <end position="60"/>
    </location>
</feature>
<comment type="caution">
    <text evidence="2">The sequence shown here is derived from an EMBL/GenBank/DDBJ whole genome shotgun (WGS) entry which is preliminary data.</text>
</comment>
<evidence type="ECO:0000313" key="2">
    <source>
        <dbReference type="EMBL" id="KAK2573395.1"/>
    </source>
</evidence>
<dbReference type="EMBL" id="JARQWQ010000002">
    <property type="protein sequence ID" value="KAK2573395.1"/>
    <property type="molecule type" value="Genomic_DNA"/>
</dbReference>
<accession>A0AAD9VGT8</accession>